<dbReference type="OrthoDB" id="9797740at2"/>
<evidence type="ECO:0000256" key="1">
    <source>
        <dbReference type="ARBA" id="ARBA00022692"/>
    </source>
</evidence>
<dbReference type="PATRIC" id="fig|866536.3.peg.1447"/>
<dbReference type="InterPro" id="IPR052524">
    <property type="entry name" value="MFS_Cyanate_Porter"/>
</dbReference>
<evidence type="ECO:0000313" key="6">
    <source>
        <dbReference type="EMBL" id="AFL84019.1"/>
    </source>
</evidence>
<dbReference type="InterPro" id="IPR011701">
    <property type="entry name" value="MFS"/>
</dbReference>
<dbReference type="GO" id="GO:0022857">
    <property type="term" value="F:transmembrane transporter activity"/>
    <property type="evidence" value="ECO:0007669"/>
    <property type="project" value="InterPro"/>
</dbReference>
<organism evidence="6 7">
    <name type="scientific">Belliella baltica (strain DSM 15883 / CIP 108006 / LMG 21964 / BA134)</name>
    <dbReference type="NCBI Taxonomy" id="866536"/>
    <lineage>
        <taxon>Bacteria</taxon>
        <taxon>Pseudomonadati</taxon>
        <taxon>Bacteroidota</taxon>
        <taxon>Cytophagia</taxon>
        <taxon>Cytophagales</taxon>
        <taxon>Cyclobacteriaceae</taxon>
        <taxon>Belliella</taxon>
    </lineage>
</organism>
<evidence type="ECO:0000256" key="4">
    <source>
        <dbReference type="SAM" id="Phobius"/>
    </source>
</evidence>
<dbReference type="AlphaFoldDB" id="I3Z451"/>
<dbReference type="Pfam" id="PF07690">
    <property type="entry name" value="MFS_1"/>
    <property type="match status" value="1"/>
</dbReference>
<dbReference type="eggNOG" id="COG2807">
    <property type="taxonomic scope" value="Bacteria"/>
</dbReference>
<feature type="domain" description="Major facilitator superfamily (MFS) profile" evidence="5">
    <location>
        <begin position="17"/>
        <end position="393"/>
    </location>
</feature>
<dbReference type="Gene3D" id="1.20.1250.20">
    <property type="entry name" value="MFS general substrate transporter like domains"/>
    <property type="match status" value="1"/>
</dbReference>
<gene>
    <name evidence="6" type="ordered locus">Belba_1398</name>
</gene>
<dbReference type="KEGG" id="bbd:Belba_1398"/>
<feature type="transmembrane region" description="Helical" evidence="4">
    <location>
        <begin position="169"/>
        <end position="188"/>
    </location>
</feature>
<keyword evidence="3 4" id="KW-0472">Membrane</keyword>
<accession>I3Z451</accession>
<feature type="transmembrane region" description="Helical" evidence="4">
    <location>
        <begin position="346"/>
        <end position="365"/>
    </location>
</feature>
<proteinExistence type="predicted"/>
<reference evidence="7" key="1">
    <citation type="submission" date="2012-06" db="EMBL/GenBank/DDBJ databases">
        <title>The complete genome of Belliella baltica DSM 15883.</title>
        <authorList>
            <person name="Lucas S."/>
            <person name="Copeland A."/>
            <person name="Lapidus A."/>
            <person name="Goodwin L."/>
            <person name="Pitluck S."/>
            <person name="Peters L."/>
            <person name="Mikhailova N."/>
            <person name="Davenport K."/>
            <person name="Kyrpides N."/>
            <person name="Mavromatis K."/>
            <person name="Pagani I."/>
            <person name="Ivanova N."/>
            <person name="Ovchinnikova G."/>
            <person name="Zeytun A."/>
            <person name="Detter J.C."/>
            <person name="Han C."/>
            <person name="Land M."/>
            <person name="Hauser L."/>
            <person name="Markowitz V."/>
            <person name="Cheng J.-F."/>
            <person name="Hugenholtz P."/>
            <person name="Woyke T."/>
            <person name="Wu D."/>
            <person name="Tindall B."/>
            <person name="Pomrenke H."/>
            <person name="Brambilla E."/>
            <person name="Klenk H.-P."/>
            <person name="Eisen J.A."/>
        </authorList>
    </citation>
    <scope>NUCLEOTIDE SEQUENCE [LARGE SCALE GENOMIC DNA]</scope>
    <source>
        <strain evidence="7">DSM 15883 / CIP 108006 / LMG 21964 / BA134</strain>
    </source>
</reference>
<dbReference type="CDD" id="cd17339">
    <property type="entry name" value="MFS_NIMT_CynX_like"/>
    <property type="match status" value="1"/>
</dbReference>
<feature type="transmembrane region" description="Helical" evidence="4">
    <location>
        <begin position="305"/>
        <end position="326"/>
    </location>
</feature>
<evidence type="ECO:0000256" key="2">
    <source>
        <dbReference type="ARBA" id="ARBA00022989"/>
    </source>
</evidence>
<feature type="transmembrane region" description="Helical" evidence="4">
    <location>
        <begin position="279"/>
        <end position="299"/>
    </location>
</feature>
<dbReference type="PANTHER" id="PTHR23523">
    <property type="match status" value="1"/>
</dbReference>
<keyword evidence="1 4" id="KW-0812">Transmembrane</keyword>
<dbReference type="PROSITE" id="PS50850">
    <property type="entry name" value="MFS"/>
    <property type="match status" value="1"/>
</dbReference>
<evidence type="ECO:0000313" key="7">
    <source>
        <dbReference type="Proteomes" id="UP000006050"/>
    </source>
</evidence>
<dbReference type="RefSeq" id="WP_014772013.1">
    <property type="nucleotide sequence ID" value="NC_018010.1"/>
</dbReference>
<evidence type="ECO:0000259" key="5">
    <source>
        <dbReference type="PROSITE" id="PS50850"/>
    </source>
</evidence>
<dbReference type="SUPFAM" id="SSF103473">
    <property type="entry name" value="MFS general substrate transporter"/>
    <property type="match status" value="1"/>
</dbReference>
<feature type="transmembrane region" description="Helical" evidence="4">
    <location>
        <begin position="83"/>
        <end position="100"/>
    </location>
</feature>
<keyword evidence="7" id="KW-1185">Reference proteome</keyword>
<feature type="transmembrane region" description="Helical" evidence="4">
    <location>
        <begin position="52"/>
        <end position="71"/>
    </location>
</feature>
<feature type="transmembrane region" description="Helical" evidence="4">
    <location>
        <begin position="12"/>
        <end position="32"/>
    </location>
</feature>
<dbReference type="Proteomes" id="UP000006050">
    <property type="component" value="Chromosome"/>
</dbReference>
<name>I3Z451_BELBD</name>
<dbReference type="InterPro" id="IPR036259">
    <property type="entry name" value="MFS_trans_sf"/>
</dbReference>
<feature type="transmembrane region" description="Helical" evidence="4">
    <location>
        <begin position="214"/>
        <end position="236"/>
    </location>
</feature>
<feature type="transmembrane region" description="Helical" evidence="4">
    <location>
        <begin position="106"/>
        <end position="128"/>
    </location>
</feature>
<dbReference type="HOGENOM" id="CLU_038046_1_0_10"/>
<dbReference type="EMBL" id="CP003281">
    <property type="protein sequence ID" value="AFL84019.1"/>
    <property type="molecule type" value="Genomic_DNA"/>
</dbReference>
<dbReference type="InterPro" id="IPR020846">
    <property type="entry name" value="MFS_dom"/>
</dbReference>
<dbReference type="PANTHER" id="PTHR23523:SF2">
    <property type="entry name" value="2-NITROIMIDAZOLE TRANSPORTER"/>
    <property type="match status" value="1"/>
</dbReference>
<protein>
    <submittedName>
        <fullName evidence="6">Cyanate permease</fullName>
    </submittedName>
</protein>
<dbReference type="STRING" id="866536.Belba_1398"/>
<sequence length="402" mass="42919">MSTEKSKQPFYLKSGFLFLGIMLVAFNLRPSITAIGPLVPLIRSDLGLSNGWAGFLTTLPLLTFATFSLFSASLGKKLGNPQAILLALFILLLGSTIRVLGGSDLLFIGTGLTGIGIVICNVLLIPLIKNRLPKKIGIVTASYSAGMTLTAAIASGISAPLAIDLDLGWQGSLLSWSALILVGILVWAPQIKVPKPIIQANINEIKINVWKSRLAWQVSLFMGVQSLLFFTLVAWLPDMMITRGLSAVEAGILISAMQIIGLIGTFISPIVAVKFKDQIGIILVLGAMYLLGFSSLFIHVLWINFIGLTLVGLALGSSISLAYTLIGLRTGSDQVTASLSGMAQSAGYYLAALGPLLFGIAFDIFSNWNHLIYLTLTFSILFIFFGLKSGRARVIGVGRLGN</sequence>
<keyword evidence="2 4" id="KW-1133">Transmembrane helix</keyword>
<feature type="transmembrane region" description="Helical" evidence="4">
    <location>
        <begin position="248"/>
        <end position="267"/>
    </location>
</feature>
<feature type="transmembrane region" description="Helical" evidence="4">
    <location>
        <begin position="371"/>
        <end position="387"/>
    </location>
</feature>
<evidence type="ECO:0000256" key="3">
    <source>
        <dbReference type="ARBA" id="ARBA00023136"/>
    </source>
</evidence>
<feature type="transmembrane region" description="Helical" evidence="4">
    <location>
        <begin position="140"/>
        <end position="163"/>
    </location>
</feature>